<comment type="caution">
    <text evidence="1">The sequence shown here is derived from an EMBL/GenBank/DDBJ whole genome shotgun (WGS) entry which is preliminary data.</text>
</comment>
<accession>A0A7Z6RD37</accession>
<evidence type="ECO:0000313" key="2">
    <source>
        <dbReference type="Proteomes" id="UP000256718"/>
    </source>
</evidence>
<dbReference type="RefSeq" id="WP_000029653.1">
    <property type="nucleotide sequence ID" value="NZ_CHDK01000003.1"/>
</dbReference>
<dbReference type="Proteomes" id="UP000256718">
    <property type="component" value="Unassembled WGS sequence"/>
</dbReference>
<dbReference type="EMBL" id="QHGZ01000115">
    <property type="protein sequence ID" value="RDY83327.1"/>
    <property type="molecule type" value="Genomic_DNA"/>
</dbReference>
<dbReference type="AlphaFoldDB" id="A0A7Z6RD37"/>
<reference evidence="1 2" key="1">
    <citation type="journal article" date="2018" name="Emerg. Microbes Infect.">
        <title>Phenotypic and molecular analysis of nontypeable Group B streptococci: identification of cps2a and hybrid cps2a/cps5 Group B streptococcal capsule gene clusters.</title>
        <authorList>
            <person name="Alhhazmi A."/>
            <person name="Tyrrell G.J."/>
        </authorList>
    </citation>
    <scope>NUCLEOTIDE SEQUENCE [LARGE SCALE GENOMIC DNA]</scope>
    <source>
        <strain evidence="1 2">PLGBS17</strain>
    </source>
</reference>
<dbReference type="GO" id="GO:0004519">
    <property type="term" value="F:endonuclease activity"/>
    <property type="evidence" value="ECO:0007669"/>
    <property type="project" value="UniProtKB-KW"/>
</dbReference>
<protein>
    <submittedName>
        <fullName evidence="1">NgoFVII family restriction endonuclease</fullName>
    </submittedName>
</protein>
<sequence>MSIWERYSKEEREEYIKFLKVYGALTNLFRQKHENLIPYLDSKFQETIYAKVFNSENVDIGNTPHDILSVFGDDRIGIGLKTWMNSRPSFQKVMQLKRYKADIDPYFNKSDEELALKLSELKNERMLIDYNRLGLAKDKNIYHYVTRDEGKFVIQETLYPLVDLNKLGKFKRTNTAFTWSDGHKTYKYTYGDSQIWQYFNSDADDTLVLNQFDVNIIEDPFDFLLKSYFSFVDDFKKAENSDDIVEVYLPLYSYRTKEVELKSGLNAWNAALKNKNSATLRPLNEVYIPIPLEFHKKYPDFFCSDVFEIQRRQKNYVGNKKNKPQVRFHLQLPNGKKIPALLTQSDMKSLQSGSLTEKDPNTGKLYGQSALGQWLLVDVLGLKERQPVTREWLEKKGTDAVRLWHKKDDYNTINIDFAPIGSFETFMKDEINNSDD</sequence>
<name>A0A7Z6RD37_STRAG</name>
<evidence type="ECO:0000313" key="1">
    <source>
        <dbReference type="EMBL" id="RDY83327.1"/>
    </source>
</evidence>
<gene>
    <name evidence="1" type="ORF">C4618_04370</name>
</gene>
<proteinExistence type="predicted"/>
<keyword evidence="1" id="KW-0255">Endonuclease</keyword>
<organism evidence="1 2">
    <name type="scientific">Streptococcus agalactiae</name>
    <dbReference type="NCBI Taxonomy" id="1311"/>
    <lineage>
        <taxon>Bacteria</taxon>
        <taxon>Bacillati</taxon>
        <taxon>Bacillota</taxon>
        <taxon>Bacilli</taxon>
        <taxon>Lactobacillales</taxon>
        <taxon>Streptococcaceae</taxon>
        <taxon>Streptococcus</taxon>
    </lineage>
</organism>
<keyword evidence="1" id="KW-0378">Hydrolase</keyword>
<keyword evidence="1" id="KW-0540">Nuclease</keyword>